<feature type="region of interest" description="Disordered" evidence="1">
    <location>
        <begin position="1"/>
        <end position="27"/>
    </location>
</feature>
<feature type="region of interest" description="Disordered" evidence="1">
    <location>
        <begin position="204"/>
        <end position="318"/>
    </location>
</feature>
<feature type="transmembrane region" description="Helical" evidence="2">
    <location>
        <begin position="78"/>
        <end position="104"/>
    </location>
</feature>
<feature type="compositionally biased region" description="Low complexity" evidence="1">
    <location>
        <begin position="302"/>
        <end position="318"/>
    </location>
</feature>
<dbReference type="EMBL" id="CP118615">
    <property type="protein sequence ID" value="WDZ87785.1"/>
    <property type="molecule type" value="Genomic_DNA"/>
</dbReference>
<name>A0ABY7ZXI3_9ACTN</name>
<feature type="compositionally biased region" description="Basic and acidic residues" evidence="1">
    <location>
        <begin position="7"/>
        <end position="18"/>
    </location>
</feature>
<keyword evidence="2" id="KW-0812">Transmembrane</keyword>
<feature type="compositionally biased region" description="Low complexity" evidence="1">
    <location>
        <begin position="212"/>
        <end position="225"/>
    </location>
</feature>
<evidence type="ECO:0000256" key="1">
    <source>
        <dbReference type="SAM" id="MobiDB-lite"/>
    </source>
</evidence>
<keyword evidence="2" id="KW-1133">Transmembrane helix</keyword>
<dbReference type="RefSeq" id="WP_275034795.1">
    <property type="nucleotide sequence ID" value="NZ_CP118615.1"/>
</dbReference>
<evidence type="ECO:0000256" key="2">
    <source>
        <dbReference type="SAM" id="Phobius"/>
    </source>
</evidence>
<protein>
    <submittedName>
        <fullName evidence="3">Uncharacterized protein</fullName>
    </submittedName>
</protein>
<gene>
    <name evidence="3" type="ORF">PVK37_15945</name>
</gene>
<feature type="region of interest" description="Disordered" evidence="1">
    <location>
        <begin position="112"/>
        <end position="154"/>
    </location>
</feature>
<evidence type="ECO:0000313" key="3">
    <source>
        <dbReference type="EMBL" id="WDZ87785.1"/>
    </source>
</evidence>
<proteinExistence type="predicted"/>
<reference evidence="3 4" key="1">
    <citation type="submission" date="2023-02" db="EMBL/GenBank/DDBJ databases">
        <authorList>
            <person name="Mo P."/>
        </authorList>
    </citation>
    <scope>NUCLEOTIDE SEQUENCE [LARGE SCALE GENOMIC DNA]</scope>
    <source>
        <strain evidence="3 4">HUAS 3</strain>
    </source>
</reference>
<dbReference type="Proteomes" id="UP001219605">
    <property type="component" value="Chromosome"/>
</dbReference>
<keyword evidence="2" id="KW-0472">Membrane</keyword>
<organism evidence="3 4">
    <name type="scientific">Micromonospora cathayae</name>
    <dbReference type="NCBI Taxonomy" id="3028804"/>
    <lineage>
        <taxon>Bacteria</taxon>
        <taxon>Bacillati</taxon>
        <taxon>Actinomycetota</taxon>
        <taxon>Actinomycetes</taxon>
        <taxon>Micromonosporales</taxon>
        <taxon>Micromonosporaceae</taxon>
        <taxon>Micromonospora</taxon>
    </lineage>
</organism>
<evidence type="ECO:0000313" key="4">
    <source>
        <dbReference type="Proteomes" id="UP001219605"/>
    </source>
</evidence>
<keyword evidence="4" id="KW-1185">Reference proteome</keyword>
<feature type="compositionally biased region" description="Pro residues" evidence="1">
    <location>
        <begin position="240"/>
        <end position="301"/>
    </location>
</feature>
<accession>A0ABY7ZXI3</accession>
<sequence>MNPHRQHQMDRETVERLLDGSTDGSTGASERLVRLLGAVRAAPLPHELAGEPAAVRAFRTARRDPAGHRRDRPARRGLLARLTVRTAVAAVALTATGGVALAAVQGVLPGPLRPPVPVPTDGPTATSTHGPTGPGDRDPQGTPPTGGVDGWTPAPALTELCRTYRTAGPDERDRVLRSPAGRRLVAGAGGRERVDGYCAAVEREASAPPAVPGGTPTTDHGDPTGTPGPRPSGRPDHPPHPSVAPPTPTVAPPVPDAPPPPVPDAPPPPVPDVQLPPVPDVQLPPVPTEHPGGPTDPPPTDPAARAAAEVRAGPTRRS</sequence>